<protein>
    <submittedName>
        <fullName evidence="1">Uncharacterized protein</fullName>
    </submittedName>
</protein>
<organism evidence="1">
    <name type="scientific">Rhizophora mucronata</name>
    <name type="common">Asiatic mangrove</name>
    <dbReference type="NCBI Taxonomy" id="61149"/>
    <lineage>
        <taxon>Eukaryota</taxon>
        <taxon>Viridiplantae</taxon>
        <taxon>Streptophyta</taxon>
        <taxon>Embryophyta</taxon>
        <taxon>Tracheophyta</taxon>
        <taxon>Spermatophyta</taxon>
        <taxon>Magnoliopsida</taxon>
        <taxon>eudicotyledons</taxon>
        <taxon>Gunneridae</taxon>
        <taxon>Pentapetalae</taxon>
        <taxon>rosids</taxon>
        <taxon>fabids</taxon>
        <taxon>Malpighiales</taxon>
        <taxon>Rhizophoraceae</taxon>
        <taxon>Rhizophora</taxon>
    </lineage>
</organism>
<dbReference type="AlphaFoldDB" id="A0A2P2P769"/>
<accession>A0A2P2P769</accession>
<evidence type="ECO:0000313" key="1">
    <source>
        <dbReference type="EMBL" id="MBX50549.1"/>
    </source>
</evidence>
<name>A0A2P2P769_RHIMU</name>
<sequence>MDRYIKECKFQYLKRY</sequence>
<reference evidence="1" key="1">
    <citation type="submission" date="2018-02" db="EMBL/GenBank/DDBJ databases">
        <title>Rhizophora mucronata_Transcriptome.</title>
        <authorList>
            <person name="Meera S.P."/>
            <person name="Sreeshan A."/>
            <person name="Augustine A."/>
        </authorList>
    </citation>
    <scope>NUCLEOTIDE SEQUENCE</scope>
    <source>
        <tissue evidence="1">Leaf</tissue>
    </source>
</reference>
<proteinExistence type="predicted"/>
<dbReference type="EMBL" id="GGEC01070065">
    <property type="protein sequence ID" value="MBX50549.1"/>
    <property type="molecule type" value="Transcribed_RNA"/>
</dbReference>